<dbReference type="InterPro" id="IPR005195">
    <property type="entry name" value="Glyco_hydro_65_M"/>
</dbReference>
<dbReference type="GO" id="GO:0004553">
    <property type="term" value="F:hydrolase activity, hydrolyzing O-glycosyl compounds"/>
    <property type="evidence" value="ECO:0007669"/>
    <property type="project" value="TreeGrafter"/>
</dbReference>
<dbReference type="PANTHER" id="PTHR11051">
    <property type="entry name" value="GLYCOSYL HYDROLASE-RELATED"/>
    <property type="match status" value="1"/>
</dbReference>
<feature type="domain" description="Glycoside hydrolase family 65 central catalytic" evidence="1">
    <location>
        <begin position="294"/>
        <end position="487"/>
    </location>
</feature>
<gene>
    <name evidence="2" type="ORF">F2Y13_03505</name>
</gene>
<organism evidence="2 3">
    <name type="scientific">Alistipes shahii</name>
    <dbReference type="NCBI Taxonomy" id="328814"/>
    <lineage>
        <taxon>Bacteria</taxon>
        <taxon>Pseudomonadati</taxon>
        <taxon>Bacteroidota</taxon>
        <taxon>Bacteroidia</taxon>
        <taxon>Bacteroidales</taxon>
        <taxon>Rikenellaceae</taxon>
        <taxon>Alistipes</taxon>
    </lineage>
</organism>
<proteinExistence type="predicted"/>
<comment type="caution">
    <text evidence="2">The sequence shown here is derived from an EMBL/GenBank/DDBJ whole genome shotgun (WGS) entry which is preliminary data.</text>
</comment>
<dbReference type="Proteomes" id="UP000323567">
    <property type="component" value="Unassembled WGS sequence"/>
</dbReference>
<accession>A0A5B3GCK4</accession>
<dbReference type="Pfam" id="PF03632">
    <property type="entry name" value="Glyco_hydro_65m"/>
    <property type="match status" value="1"/>
</dbReference>
<dbReference type="EMBL" id="VVXK01000003">
    <property type="protein sequence ID" value="KAA2371453.1"/>
    <property type="molecule type" value="Genomic_DNA"/>
</dbReference>
<dbReference type="InterPro" id="IPR008928">
    <property type="entry name" value="6-hairpin_glycosidase_sf"/>
</dbReference>
<sequence length="664" mass="73352">MMRLVFWGVLLSVVPLSVDARSEGWVITARDTTADYFAVAMANGEIGVAVGREPFALGSVILGGSYEPGFGDDVSRILEGINPLGLTMAVDGHRFDPSEVRPQHQSVDMRRAVHTTRFSTDGVTVVYRIRALRNMPYALMTEVEVTAERDAEVLFSNGHTVPGEFADTLRESRTVGCEDGSRIAVQRTSGSYNRGRDHIVASSTFLCGEGCEAVSPESVRIVLRKGGRASFSLVGTICTTAAFADPWNESERQAIYAAREGAAQLVAAHERKWAELWQGDIEIEGDPTAQLDVRFALFNLYGSIREGSRRSIPPMGLSARGFYNGHIFWDSEIWMYPALLVLRPCLARQMLDYRTDGLDAARRRAYAHGYRGAMFPWEGDDRGEEATPTFALTGPLEHHITADIAIASWNYYCVTQDREWLRREGFPLMREAARFWCDRVTANADGSYSIRNVIGANEYAVGVTDNAFTNGAARRALEYASAAAELCGERPDPQWSAVAAGLRIPHFADGTTREHAGYDGEMIKQADANLLGYPLGIVTGREAQLRDLEYYERRIDPRNGPAMSYSVFAIQYARLGMAEKACEMFRRSYLPNLRPPFGVFAETATSGNPYFMTGAGGMLQAVLFGFGGLEITADGLVQRPSVLPPQWKNLRIKINGKIYQATNQ</sequence>
<dbReference type="GO" id="GO:0005975">
    <property type="term" value="P:carbohydrate metabolic process"/>
    <property type="evidence" value="ECO:0007669"/>
    <property type="project" value="InterPro"/>
</dbReference>
<evidence type="ECO:0000313" key="3">
    <source>
        <dbReference type="Proteomes" id="UP000323567"/>
    </source>
</evidence>
<protein>
    <submittedName>
        <fullName evidence="2">Glycoside hydrolase family 65 protein</fullName>
    </submittedName>
</protein>
<evidence type="ECO:0000313" key="2">
    <source>
        <dbReference type="EMBL" id="KAA2371453.1"/>
    </source>
</evidence>
<dbReference type="InterPro" id="IPR037018">
    <property type="entry name" value="GH65_N"/>
</dbReference>
<name>A0A5B3GCK4_9BACT</name>
<dbReference type="InterPro" id="IPR012341">
    <property type="entry name" value="6hp_glycosidase-like_sf"/>
</dbReference>
<dbReference type="Gene3D" id="2.70.98.40">
    <property type="entry name" value="Glycoside hydrolase, family 65, N-terminal domain"/>
    <property type="match status" value="1"/>
</dbReference>
<keyword evidence="2" id="KW-0378">Hydrolase</keyword>
<dbReference type="AlphaFoldDB" id="A0A5B3GCK4"/>
<dbReference type="RefSeq" id="WP_009599083.1">
    <property type="nucleotide sequence ID" value="NZ_CATXTW010000006.1"/>
</dbReference>
<evidence type="ECO:0000259" key="1">
    <source>
        <dbReference type="Pfam" id="PF03632"/>
    </source>
</evidence>
<dbReference type="SUPFAM" id="SSF48208">
    <property type="entry name" value="Six-hairpin glycosidases"/>
    <property type="match status" value="1"/>
</dbReference>
<reference evidence="2 3" key="1">
    <citation type="journal article" date="2019" name="Nat. Med.">
        <title>A library of human gut bacterial isolates paired with longitudinal multiomics data enables mechanistic microbiome research.</title>
        <authorList>
            <person name="Poyet M."/>
            <person name="Groussin M."/>
            <person name="Gibbons S.M."/>
            <person name="Avila-Pacheco J."/>
            <person name="Jiang X."/>
            <person name="Kearney S.M."/>
            <person name="Perrotta A.R."/>
            <person name="Berdy B."/>
            <person name="Zhao S."/>
            <person name="Lieberman T.D."/>
            <person name="Swanson P.K."/>
            <person name="Smith M."/>
            <person name="Roesemann S."/>
            <person name="Alexander J.E."/>
            <person name="Rich S.A."/>
            <person name="Livny J."/>
            <person name="Vlamakis H."/>
            <person name="Clish C."/>
            <person name="Bullock K."/>
            <person name="Deik A."/>
            <person name="Scott J."/>
            <person name="Pierce K.A."/>
            <person name="Xavier R.J."/>
            <person name="Alm E.J."/>
        </authorList>
    </citation>
    <scope>NUCLEOTIDE SEQUENCE [LARGE SCALE GENOMIC DNA]</scope>
    <source>
        <strain evidence="2 3">BIOML-A2</strain>
    </source>
</reference>
<dbReference type="GeneID" id="78179501"/>
<dbReference type="PANTHER" id="PTHR11051:SF8">
    <property type="entry name" value="PROTEIN-GLUCOSYLGALACTOSYLHYDROXYLYSINE GLUCOSIDASE"/>
    <property type="match status" value="1"/>
</dbReference>
<dbReference type="Gene3D" id="1.50.10.10">
    <property type="match status" value="1"/>
</dbReference>